<evidence type="ECO:0000256" key="1">
    <source>
        <dbReference type="SAM" id="SignalP"/>
    </source>
</evidence>
<keyword evidence="1" id="KW-0732">Signal</keyword>
<dbReference type="InterPro" id="IPR036397">
    <property type="entry name" value="RNaseH_sf"/>
</dbReference>
<dbReference type="GO" id="GO:0004523">
    <property type="term" value="F:RNA-DNA hybrid ribonuclease activity"/>
    <property type="evidence" value="ECO:0007669"/>
    <property type="project" value="InterPro"/>
</dbReference>
<dbReference type="CDD" id="cd06222">
    <property type="entry name" value="RNase_H_like"/>
    <property type="match status" value="1"/>
</dbReference>
<gene>
    <name evidence="3" type="ORF">TorRG33x02_131330</name>
</gene>
<evidence type="ECO:0000313" key="3">
    <source>
        <dbReference type="EMBL" id="PON91102.1"/>
    </source>
</evidence>
<evidence type="ECO:0000313" key="4">
    <source>
        <dbReference type="Proteomes" id="UP000237000"/>
    </source>
</evidence>
<dbReference type="EMBL" id="JXTC01000077">
    <property type="protein sequence ID" value="PON91102.1"/>
    <property type="molecule type" value="Genomic_DNA"/>
</dbReference>
<dbReference type="Proteomes" id="UP000237000">
    <property type="component" value="Unassembled WGS sequence"/>
</dbReference>
<organism evidence="3 4">
    <name type="scientific">Trema orientale</name>
    <name type="common">Charcoal tree</name>
    <name type="synonym">Celtis orientalis</name>
    <dbReference type="NCBI Taxonomy" id="63057"/>
    <lineage>
        <taxon>Eukaryota</taxon>
        <taxon>Viridiplantae</taxon>
        <taxon>Streptophyta</taxon>
        <taxon>Embryophyta</taxon>
        <taxon>Tracheophyta</taxon>
        <taxon>Spermatophyta</taxon>
        <taxon>Magnoliopsida</taxon>
        <taxon>eudicotyledons</taxon>
        <taxon>Gunneridae</taxon>
        <taxon>Pentapetalae</taxon>
        <taxon>rosids</taxon>
        <taxon>fabids</taxon>
        <taxon>Rosales</taxon>
        <taxon>Cannabaceae</taxon>
        <taxon>Trema</taxon>
    </lineage>
</organism>
<dbReference type="AlphaFoldDB" id="A0A2P5EZY6"/>
<dbReference type="Pfam" id="PF13456">
    <property type="entry name" value="RVT_3"/>
    <property type="match status" value="1"/>
</dbReference>
<dbReference type="InterPro" id="IPR044730">
    <property type="entry name" value="RNase_H-like_dom_plant"/>
</dbReference>
<protein>
    <submittedName>
        <fullName evidence="3">Ribonuclease H-like domain containing protein</fullName>
    </submittedName>
</protein>
<dbReference type="InterPro" id="IPR002156">
    <property type="entry name" value="RNaseH_domain"/>
</dbReference>
<dbReference type="OrthoDB" id="1106861at2759"/>
<name>A0A2P5EZY6_TREOI</name>
<feature type="domain" description="RNase H type-1" evidence="2">
    <location>
        <begin position="71"/>
        <end position="141"/>
    </location>
</feature>
<dbReference type="InterPro" id="IPR012337">
    <property type="entry name" value="RNaseH-like_sf"/>
</dbReference>
<accession>A0A2P5EZY6</accession>
<comment type="caution">
    <text evidence="3">The sequence shown here is derived from an EMBL/GenBank/DDBJ whole genome shotgun (WGS) entry which is preliminary data.</text>
</comment>
<dbReference type="InterPro" id="IPR052929">
    <property type="entry name" value="RNase_H-like_EbsB-rel"/>
</dbReference>
<keyword evidence="4" id="KW-1185">Reference proteome</keyword>
<evidence type="ECO:0000259" key="2">
    <source>
        <dbReference type="Pfam" id="PF13456"/>
    </source>
</evidence>
<proteinExistence type="predicted"/>
<dbReference type="Gene3D" id="3.30.420.10">
    <property type="entry name" value="Ribonuclease H-like superfamily/Ribonuclease H"/>
    <property type="match status" value="1"/>
</dbReference>
<reference evidence="4" key="1">
    <citation type="submission" date="2016-06" db="EMBL/GenBank/DDBJ databases">
        <title>Parallel loss of symbiosis genes in relatives of nitrogen-fixing non-legume Parasponia.</title>
        <authorList>
            <person name="Van Velzen R."/>
            <person name="Holmer R."/>
            <person name="Bu F."/>
            <person name="Rutten L."/>
            <person name="Van Zeijl A."/>
            <person name="Liu W."/>
            <person name="Santuari L."/>
            <person name="Cao Q."/>
            <person name="Sharma T."/>
            <person name="Shen D."/>
            <person name="Roswanjaya Y."/>
            <person name="Wardhani T."/>
            <person name="Kalhor M.S."/>
            <person name="Jansen J."/>
            <person name="Van den Hoogen J."/>
            <person name="Gungor B."/>
            <person name="Hartog M."/>
            <person name="Hontelez J."/>
            <person name="Verver J."/>
            <person name="Yang W.-C."/>
            <person name="Schijlen E."/>
            <person name="Repin R."/>
            <person name="Schilthuizen M."/>
            <person name="Schranz E."/>
            <person name="Heidstra R."/>
            <person name="Miyata K."/>
            <person name="Fedorova E."/>
            <person name="Kohlen W."/>
            <person name="Bisseling T."/>
            <person name="Smit S."/>
            <person name="Geurts R."/>
        </authorList>
    </citation>
    <scope>NUCLEOTIDE SEQUENCE [LARGE SCALE GENOMIC DNA]</scope>
    <source>
        <strain evidence="4">cv. RG33-2</strain>
    </source>
</reference>
<dbReference type="PANTHER" id="PTHR47074:SF11">
    <property type="entry name" value="REVERSE TRANSCRIPTASE-LIKE PROTEIN"/>
    <property type="match status" value="1"/>
</dbReference>
<feature type="signal peptide" evidence="1">
    <location>
        <begin position="1"/>
        <end position="16"/>
    </location>
</feature>
<dbReference type="PANTHER" id="PTHR47074">
    <property type="entry name" value="BNAC02G40300D PROTEIN"/>
    <property type="match status" value="1"/>
</dbReference>
<sequence length="188" mass="20754">MISFTSLLAFLTPCTIDPIQLRKDCYSAYLEMSLIRQPAEPLGTLMEQLNVPQWSPPETGFVKVSTDASFAASKCGLAGIFRDDAGSVLLLTFKSGSANSPFEAECMAIWLALTCALEEGWSILIVESDATILVNSLQNGKYPPEWKSFVIFFNVVNLCNLFDSISLFLSQDKLMPWQIPWLSGLALI</sequence>
<dbReference type="GO" id="GO:0003676">
    <property type="term" value="F:nucleic acid binding"/>
    <property type="evidence" value="ECO:0007669"/>
    <property type="project" value="InterPro"/>
</dbReference>
<feature type="chain" id="PRO_5015138458" evidence="1">
    <location>
        <begin position="17"/>
        <end position="188"/>
    </location>
</feature>
<dbReference type="InParanoid" id="A0A2P5EZY6"/>
<dbReference type="SUPFAM" id="SSF53098">
    <property type="entry name" value="Ribonuclease H-like"/>
    <property type="match status" value="1"/>
</dbReference>